<dbReference type="PANTHER" id="PTHR11662">
    <property type="entry name" value="SOLUTE CARRIER FAMILY 17"/>
    <property type="match status" value="1"/>
</dbReference>
<dbReference type="PROSITE" id="PS50850">
    <property type="entry name" value="MFS"/>
    <property type="match status" value="1"/>
</dbReference>
<keyword evidence="5" id="KW-0809">Transit peptide</keyword>
<evidence type="ECO:0000313" key="14">
    <source>
        <dbReference type="Proteomes" id="UP000275267"/>
    </source>
</evidence>
<evidence type="ECO:0000313" key="13">
    <source>
        <dbReference type="EMBL" id="RLM69392.1"/>
    </source>
</evidence>
<dbReference type="PANTHER" id="PTHR11662:SF255">
    <property type="entry name" value="ASCORBATE TRANSPORTER, CHLOROPLASTIC"/>
    <property type="match status" value="1"/>
</dbReference>
<dbReference type="GO" id="GO:0005315">
    <property type="term" value="F:phosphate transmembrane transporter activity"/>
    <property type="evidence" value="ECO:0007669"/>
    <property type="project" value="UniProtKB-ARBA"/>
</dbReference>
<feature type="transmembrane region" description="Helical" evidence="11">
    <location>
        <begin position="521"/>
        <end position="540"/>
    </location>
</feature>
<reference evidence="14" key="1">
    <citation type="journal article" date="2019" name="Nat. Commun.">
        <title>The genome of broomcorn millet.</title>
        <authorList>
            <person name="Zou C."/>
            <person name="Miki D."/>
            <person name="Li D."/>
            <person name="Tang Q."/>
            <person name="Xiao L."/>
            <person name="Rajput S."/>
            <person name="Deng P."/>
            <person name="Jia W."/>
            <person name="Huang R."/>
            <person name="Zhang M."/>
            <person name="Sun Y."/>
            <person name="Hu J."/>
            <person name="Fu X."/>
            <person name="Schnable P.S."/>
            <person name="Li F."/>
            <person name="Zhang H."/>
            <person name="Feng B."/>
            <person name="Zhu X."/>
            <person name="Liu R."/>
            <person name="Schnable J.C."/>
            <person name="Zhu J.-K."/>
            <person name="Zhang H."/>
        </authorList>
    </citation>
    <scope>NUCLEOTIDE SEQUENCE [LARGE SCALE GENOMIC DNA]</scope>
</reference>
<dbReference type="InterPro" id="IPR036259">
    <property type="entry name" value="MFS_trans_sf"/>
</dbReference>
<keyword evidence="8 11" id="KW-0472">Membrane</keyword>
<keyword evidence="4 11" id="KW-0812">Transmembrane</keyword>
<evidence type="ECO:0000256" key="1">
    <source>
        <dbReference type="ARBA" id="ARBA00004508"/>
    </source>
</evidence>
<feature type="transmembrane region" description="Helical" evidence="11">
    <location>
        <begin position="325"/>
        <end position="343"/>
    </location>
</feature>
<dbReference type="InterPro" id="IPR020846">
    <property type="entry name" value="MFS_dom"/>
</dbReference>
<keyword evidence="3" id="KW-0934">Plastid</keyword>
<evidence type="ECO:0000256" key="6">
    <source>
        <dbReference type="ARBA" id="ARBA00022989"/>
    </source>
</evidence>
<keyword evidence="7" id="KW-0406">Ion transport</keyword>
<feature type="transmembrane region" description="Helical" evidence="11">
    <location>
        <begin position="169"/>
        <end position="195"/>
    </location>
</feature>
<dbReference type="AlphaFoldDB" id="A0A3L6Q099"/>
<evidence type="ECO:0000256" key="7">
    <source>
        <dbReference type="ARBA" id="ARBA00023065"/>
    </source>
</evidence>
<evidence type="ECO:0000256" key="11">
    <source>
        <dbReference type="SAM" id="Phobius"/>
    </source>
</evidence>
<keyword evidence="2" id="KW-0150">Chloroplast</keyword>
<name>A0A3L6Q099_PANMI</name>
<keyword evidence="14" id="KW-1185">Reference proteome</keyword>
<evidence type="ECO:0000256" key="3">
    <source>
        <dbReference type="ARBA" id="ARBA00022640"/>
    </source>
</evidence>
<evidence type="ECO:0000256" key="4">
    <source>
        <dbReference type="ARBA" id="ARBA00022692"/>
    </source>
</evidence>
<feature type="transmembrane region" description="Helical" evidence="11">
    <location>
        <begin position="400"/>
        <end position="421"/>
    </location>
</feature>
<dbReference type="Gene3D" id="1.20.1250.20">
    <property type="entry name" value="MFS general substrate transporter like domains"/>
    <property type="match status" value="2"/>
</dbReference>
<evidence type="ECO:0000256" key="9">
    <source>
        <dbReference type="ARBA" id="ARBA00024302"/>
    </source>
</evidence>
<dbReference type="SUPFAM" id="SSF103473">
    <property type="entry name" value="MFS general substrate transporter"/>
    <property type="match status" value="1"/>
</dbReference>
<evidence type="ECO:0000256" key="5">
    <source>
        <dbReference type="ARBA" id="ARBA00022946"/>
    </source>
</evidence>
<feature type="transmembrane region" description="Helical" evidence="11">
    <location>
        <begin position="487"/>
        <end position="514"/>
    </location>
</feature>
<dbReference type="GO" id="GO:0006811">
    <property type="term" value="P:monoatomic ion transport"/>
    <property type="evidence" value="ECO:0007669"/>
    <property type="project" value="UniProtKB-KW"/>
</dbReference>
<protein>
    <submittedName>
        <fullName evidence="13">Anion transporter 4, chloroplastic</fullName>
    </submittedName>
</protein>
<dbReference type="STRING" id="4540.A0A3L6Q099"/>
<feature type="transmembrane region" description="Helical" evidence="11">
    <location>
        <begin position="297"/>
        <end position="318"/>
    </location>
</feature>
<feature type="domain" description="Major facilitator superfamily (MFS) profile" evidence="12">
    <location>
        <begin position="169"/>
        <end position="545"/>
    </location>
</feature>
<comment type="similarity">
    <text evidence="10">Belongs to the major facilitator superfamily. Sodium/anion cotransporter (TC 2.A.1.14) family.</text>
</comment>
<dbReference type="InterPro" id="IPR044777">
    <property type="entry name" value="SLC17A9-like"/>
</dbReference>
<gene>
    <name evidence="13" type="ORF">C2845_PM17G05710</name>
</gene>
<dbReference type="OrthoDB" id="2250022at2759"/>
<evidence type="ECO:0000256" key="2">
    <source>
        <dbReference type="ARBA" id="ARBA00022528"/>
    </source>
</evidence>
<proteinExistence type="inferred from homology"/>
<feature type="transmembrane region" description="Helical" evidence="11">
    <location>
        <begin position="433"/>
        <end position="450"/>
    </location>
</feature>
<comment type="subcellular location">
    <subcellularLocation>
        <location evidence="1">Plastid</location>
        <location evidence="1">Chloroplast membrane</location>
        <topology evidence="1">Multi-pass membrane protein</topology>
    </subcellularLocation>
</comment>
<organism evidence="13 14">
    <name type="scientific">Panicum miliaceum</name>
    <name type="common">Proso millet</name>
    <name type="synonym">Broomcorn millet</name>
    <dbReference type="NCBI Taxonomy" id="4540"/>
    <lineage>
        <taxon>Eukaryota</taxon>
        <taxon>Viridiplantae</taxon>
        <taxon>Streptophyta</taxon>
        <taxon>Embryophyta</taxon>
        <taxon>Tracheophyta</taxon>
        <taxon>Spermatophyta</taxon>
        <taxon>Magnoliopsida</taxon>
        <taxon>Liliopsida</taxon>
        <taxon>Poales</taxon>
        <taxon>Poaceae</taxon>
        <taxon>PACMAD clade</taxon>
        <taxon>Panicoideae</taxon>
        <taxon>Panicodae</taxon>
        <taxon>Paniceae</taxon>
        <taxon>Panicinae</taxon>
        <taxon>Panicum</taxon>
        <taxon>Panicum sect. Panicum</taxon>
    </lineage>
</organism>
<dbReference type="InterPro" id="IPR011701">
    <property type="entry name" value="MFS"/>
</dbReference>
<keyword evidence="7" id="KW-0813">Transport</keyword>
<sequence>MVKRHEPKYSTSTRNKCVCSSVPGQRFHRHITWNSFFPAQSHSRSTISARHQISGRFQNPVLESSGDLSNVSIKKRVLSRVECFLTSDPARGGWLKPRRWQNFTSTTWESACVHPEYRLPIRKHADCKARQYGITGSPFSPSDGPDAILVGDTSNISPWRQQFPKRWTIVLLCFFAFLLCNMDRVNMSIAILPMASEFSWSPATVGLIQSSFFWGYLLTQILGGIWADRFGGKVVLGFGVVWWSIATVLTPLAAKIGLPCLLITRAFMGIGEGVAMPAMNNILSKWIPVSERSRSLALVYSGMYLGSVTGLAFSPVLISRFGWPSVFYAFGSLGSIWFALWQFKAHSSPDDDPELSKAEKRHILGGNALKEPITSIPWRLILSKAPVLKFNLTESGLLCVLPWLTMAIFANIGGWIADTLVQRGISITNVRKIMQSIGFLGPALFLTLLSKVQTPAMAVLCMACSQGSDAFSQSGLYSNHQDIGPRYAGVLLGLSNTAGVLAGVFGTAATGYILQKGSWDGVFKVSVVLYIVGTVVWNVFSTGEKIIE</sequence>
<accession>A0A3L6Q099</accession>
<comment type="function">
    <text evidence="9">Probable anion transporter.</text>
</comment>
<dbReference type="FunFam" id="1.20.1250.20:FF:000058">
    <property type="entry name" value="ascorbate transporter, chloroplastic isoform X1"/>
    <property type="match status" value="1"/>
</dbReference>
<comment type="caution">
    <text evidence="13">The sequence shown here is derived from an EMBL/GenBank/DDBJ whole genome shotgun (WGS) entry which is preliminary data.</text>
</comment>
<dbReference type="CDD" id="cd17380">
    <property type="entry name" value="MFS_SLC17A9_like"/>
    <property type="match status" value="1"/>
</dbReference>
<dbReference type="GO" id="GO:0031969">
    <property type="term" value="C:chloroplast membrane"/>
    <property type="evidence" value="ECO:0007669"/>
    <property type="project" value="UniProtKB-SubCell"/>
</dbReference>
<keyword evidence="6 11" id="KW-1133">Transmembrane helix</keyword>
<evidence type="ECO:0000256" key="10">
    <source>
        <dbReference type="ARBA" id="ARBA00024362"/>
    </source>
</evidence>
<dbReference type="InterPro" id="IPR050382">
    <property type="entry name" value="MFS_Na/Anion_cotransporter"/>
</dbReference>
<dbReference type="FunFam" id="1.20.1250.20:FF:000086">
    <property type="entry name" value="ascorbate transporter, chloroplastic isoform X2"/>
    <property type="match status" value="1"/>
</dbReference>
<evidence type="ECO:0000259" key="12">
    <source>
        <dbReference type="PROSITE" id="PS50850"/>
    </source>
</evidence>
<feature type="transmembrane region" description="Helical" evidence="11">
    <location>
        <begin position="207"/>
        <end position="227"/>
    </location>
</feature>
<feature type="transmembrane region" description="Helical" evidence="11">
    <location>
        <begin position="234"/>
        <end position="254"/>
    </location>
</feature>
<dbReference type="EMBL" id="PQIB02000014">
    <property type="protein sequence ID" value="RLM69392.1"/>
    <property type="molecule type" value="Genomic_DNA"/>
</dbReference>
<evidence type="ECO:0000256" key="8">
    <source>
        <dbReference type="ARBA" id="ARBA00023136"/>
    </source>
</evidence>
<dbReference type="Proteomes" id="UP000275267">
    <property type="component" value="Unassembled WGS sequence"/>
</dbReference>
<dbReference type="Pfam" id="PF07690">
    <property type="entry name" value="MFS_1"/>
    <property type="match status" value="1"/>
</dbReference>